<dbReference type="InterPro" id="IPR019050">
    <property type="entry name" value="FDF_dom"/>
</dbReference>
<dbReference type="WBParaSite" id="SSLN_0001165101-mRNA-1">
    <property type="protein sequence ID" value="SSLN_0001165101-mRNA-1"/>
    <property type="gene ID" value="SSLN_0001165101"/>
</dbReference>
<dbReference type="GO" id="GO:0003729">
    <property type="term" value="F:mRNA binding"/>
    <property type="evidence" value="ECO:0007669"/>
    <property type="project" value="TreeGrafter"/>
</dbReference>
<dbReference type="Pfam" id="PF09532">
    <property type="entry name" value="FDF"/>
    <property type="match status" value="1"/>
</dbReference>
<dbReference type="GO" id="GO:0000932">
    <property type="term" value="C:P-body"/>
    <property type="evidence" value="ECO:0007669"/>
    <property type="project" value="TreeGrafter"/>
</dbReference>
<dbReference type="PROSITE" id="PS51512">
    <property type="entry name" value="DFDF"/>
    <property type="match status" value="1"/>
</dbReference>
<protein>
    <submittedName>
        <fullName evidence="3">DFDF domain-containing protein</fullName>
    </submittedName>
</protein>
<proteinExistence type="predicted"/>
<dbReference type="InterPro" id="IPR025762">
    <property type="entry name" value="DFDF"/>
</dbReference>
<evidence type="ECO:0000256" key="1">
    <source>
        <dbReference type="SAM" id="MobiDB-lite"/>
    </source>
</evidence>
<dbReference type="GO" id="GO:0031087">
    <property type="term" value="P:deadenylation-independent decapping of nuclear-transcribed mRNA"/>
    <property type="evidence" value="ECO:0007669"/>
    <property type="project" value="TreeGrafter"/>
</dbReference>
<reference evidence="3" key="1">
    <citation type="submission" date="2016-06" db="UniProtKB">
        <authorList>
            <consortium name="WormBaseParasite"/>
        </authorList>
    </citation>
    <scope>IDENTIFICATION</scope>
</reference>
<feature type="compositionally biased region" description="Basic residues" evidence="1">
    <location>
        <begin position="135"/>
        <end position="155"/>
    </location>
</feature>
<dbReference type="AlphaFoldDB" id="A0A183T425"/>
<dbReference type="PANTHER" id="PTHR13612">
    <property type="entry name" value="ENHANCER OF MRNA-DECAPPING PROTEIN 3"/>
    <property type="match status" value="1"/>
</dbReference>
<dbReference type="InterPro" id="IPR036652">
    <property type="entry name" value="YjeF_N_dom_sf"/>
</dbReference>
<dbReference type="SUPFAM" id="SSF64153">
    <property type="entry name" value="YjeF N-terminal domain-like"/>
    <property type="match status" value="1"/>
</dbReference>
<evidence type="ECO:0000313" key="3">
    <source>
        <dbReference type="WBParaSite" id="SSLN_0001165101-mRNA-1"/>
    </source>
</evidence>
<dbReference type="GO" id="GO:0033962">
    <property type="term" value="P:P-body assembly"/>
    <property type="evidence" value="ECO:0007669"/>
    <property type="project" value="TreeGrafter"/>
</dbReference>
<sequence length="662" mass="71912">LRILSISGDPPPSSTESSRTTSSRDQRRDRLRNIPNTYSVYVCPSSPPRVVRLQHSPPSETLCVPKPGASKTVDRSLAPPAVDSSGLGKSSAASINRTTSASGGLRSRSRSVGEGVLGECVSGCESEPVSNSILKHGRRNNSQKSRNHTGGRSRRWGNNQDHQHNQMVDGWDSVRVEDFIDEDFDFEANLALFDKQAFYEEADAQLAADGKQPPPRPSFPADDQVLVEGPNGIGFVPRSSTTAASPPVQKLVSSAKLHQPSGTWFSPTGQRVPVLSPQSHQRLLSYLATGEIPELKIRTIGLSWARLLEGAGQTVASVVTHHLRQTGTHGLRGQHSRHPLRVVVLTGCPNVGSTLAVNTARQLANRGACVLVHPAGDPALPSTPMAADSSGLDFVCSGSISCPYLAAAYRAELALAKTFAPRPALYGLLQDDYADDNGWDDTASEEDSQTESEDDDDEERRQNGRKASITASKMKCSSPGRELSQVGRMWISRIPGLKFVSKPSGMFKPADLELLKIEGWSEWDSSFRPCPRPGITRRPRNTLVDLLILGQPVSQLDRRLQQWLSEHTAIGLAIQLYPLAEHVKADIQALAPHALQTWFFQLGLPTFPPEAFVDGVFSSLHLVDVGMTRSLVSKVTGDLRVLPPPTMFETSSHLRLSTEPGK</sequence>
<feature type="compositionally biased region" description="Acidic residues" evidence="1">
    <location>
        <begin position="436"/>
        <end position="458"/>
    </location>
</feature>
<feature type="compositionally biased region" description="Low complexity" evidence="1">
    <location>
        <begin position="97"/>
        <end position="111"/>
    </location>
</feature>
<organism evidence="3">
    <name type="scientific">Schistocephalus solidus</name>
    <name type="common">Tapeworm</name>
    <dbReference type="NCBI Taxonomy" id="70667"/>
    <lineage>
        <taxon>Eukaryota</taxon>
        <taxon>Metazoa</taxon>
        <taxon>Spiralia</taxon>
        <taxon>Lophotrochozoa</taxon>
        <taxon>Platyhelminthes</taxon>
        <taxon>Cestoda</taxon>
        <taxon>Eucestoda</taxon>
        <taxon>Diphyllobothriidea</taxon>
        <taxon>Diphyllobothriidae</taxon>
        <taxon>Schistocephalus</taxon>
    </lineage>
</organism>
<feature type="compositionally biased region" description="Basic and acidic residues" evidence="1">
    <location>
        <begin position="22"/>
        <end position="32"/>
    </location>
</feature>
<feature type="region of interest" description="Disordered" evidence="1">
    <location>
        <begin position="436"/>
        <end position="481"/>
    </location>
</feature>
<accession>A0A183T425</accession>
<dbReference type="Gene3D" id="3.40.50.10260">
    <property type="entry name" value="YjeF N-terminal domain"/>
    <property type="match status" value="1"/>
</dbReference>
<feature type="region of interest" description="Disordered" evidence="1">
    <location>
        <begin position="1"/>
        <end position="111"/>
    </location>
</feature>
<feature type="compositionally biased region" description="Polar residues" evidence="1">
    <location>
        <begin position="87"/>
        <end position="96"/>
    </location>
</feature>
<feature type="region of interest" description="Disordered" evidence="1">
    <location>
        <begin position="123"/>
        <end position="167"/>
    </location>
</feature>
<name>A0A183T425_SCHSO</name>
<feature type="domain" description="DFDF" evidence="2">
    <location>
        <begin position="172"/>
        <end position="208"/>
    </location>
</feature>
<dbReference type="PANTHER" id="PTHR13612:SF0">
    <property type="entry name" value="ENHANCER OF MRNA-DECAPPING PROTEIN 3"/>
    <property type="match status" value="1"/>
</dbReference>
<evidence type="ECO:0000259" key="2">
    <source>
        <dbReference type="PROSITE" id="PS51512"/>
    </source>
</evidence>